<feature type="domain" description="Helicase-associated" evidence="2">
    <location>
        <begin position="594"/>
        <end position="660"/>
    </location>
</feature>
<dbReference type="Proteomes" id="UP001054902">
    <property type="component" value="Unassembled WGS sequence"/>
</dbReference>
<evidence type="ECO:0000256" key="1">
    <source>
        <dbReference type="SAM" id="MobiDB-lite"/>
    </source>
</evidence>
<dbReference type="PANTHER" id="PTHR33418">
    <property type="entry name" value="HELICASE-ASSOCIATED"/>
    <property type="match status" value="1"/>
</dbReference>
<feature type="domain" description="Helicase-associated" evidence="2">
    <location>
        <begin position="814"/>
        <end position="880"/>
    </location>
</feature>
<feature type="domain" description="Helicase-associated" evidence="2">
    <location>
        <begin position="968"/>
        <end position="1034"/>
    </location>
</feature>
<dbReference type="PANTHER" id="PTHR33418:SF1">
    <property type="entry name" value="HELICASE-ASSOCIATED DOMAIN-CONTAINING PROTEIN"/>
    <property type="match status" value="1"/>
</dbReference>
<gene>
    <name evidence="3" type="ORF">CTEN210_18467</name>
</gene>
<feature type="compositionally biased region" description="Basic residues" evidence="1">
    <location>
        <begin position="1082"/>
        <end position="1091"/>
    </location>
</feature>
<feature type="domain" description="Helicase-associated" evidence="2">
    <location>
        <begin position="226"/>
        <end position="293"/>
    </location>
</feature>
<feature type="compositionally biased region" description="Basic residues" evidence="1">
    <location>
        <begin position="1044"/>
        <end position="1058"/>
    </location>
</feature>
<protein>
    <recommendedName>
        <fullName evidence="2">Helicase-associated domain-containing protein</fullName>
    </recommendedName>
</protein>
<feature type="domain" description="Helicase-associated" evidence="2">
    <location>
        <begin position="300"/>
        <end position="366"/>
    </location>
</feature>
<comment type="caution">
    <text evidence="3">The sequence shown here is derived from an EMBL/GenBank/DDBJ whole genome shotgun (WGS) entry which is preliminary data.</text>
</comment>
<evidence type="ECO:0000259" key="2">
    <source>
        <dbReference type="Pfam" id="PF03457"/>
    </source>
</evidence>
<dbReference type="Pfam" id="PF03457">
    <property type="entry name" value="HA"/>
    <property type="match status" value="13"/>
</dbReference>
<feature type="region of interest" description="Disordered" evidence="1">
    <location>
        <begin position="20"/>
        <end position="82"/>
    </location>
</feature>
<evidence type="ECO:0000313" key="4">
    <source>
        <dbReference type="Proteomes" id="UP001054902"/>
    </source>
</evidence>
<evidence type="ECO:0000313" key="3">
    <source>
        <dbReference type="EMBL" id="GFH61991.1"/>
    </source>
</evidence>
<dbReference type="AlphaFoldDB" id="A0AAD3DCW9"/>
<feature type="region of interest" description="Disordered" evidence="1">
    <location>
        <begin position="1044"/>
        <end position="1091"/>
    </location>
</feature>
<feature type="domain" description="Helicase-associated" evidence="2">
    <location>
        <begin position="741"/>
        <end position="807"/>
    </location>
</feature>
<proteinExistence type="predicted"/>
<feature type="domain" description="Helicase-associated" evidence="2">
    <location>
        <begin position="667"/>
        <end position="733"/>
    </location>
</feature>
<feature type="domain" description="Helicase-associated" evidence="2">
    <location>
        <begin position="84"/>
        <end position="151"/>
    </location>
</feature>
<dbReference type="EMBL" id="BLLK01000075">
    <property type="protein sequence ID" value="GFH61991.1"/>
    <property type="molecule type" value="Genomic_DNA"/>
</dbReference>
<feature type="domain" description="Helicase-associated" evidence="2">
    <location>
        <begin position="516"/>
        <end position="583"/>
    </location>
</feature>
<feature type="domain" description="Helicase-associated" evidence="2">
    <location>
        <begin position="888"/>
        <end position="953"/>
    </location>
</feature>
<feature type="compositionally biased region" description="Acidic residues" evidence="1">
    <location>
        <begin position="27"/>
        <end position="78"/>
    </location>
</feature>
<feature type="domain" description="Helicase-associated" evidence="2">
    <location>
        <begin position="160"/>
        <end position="220"/>
    </location>
</feature>
<organism evidence="3 4">
    <name type="scientific">Chaetoceros tenuissimus</name>
    <dbReference type="NCBI Taxonomy" id="426638"/>
    <lineage>
        <taxon>Eukaryota</taxon>
        <taxon>Sar</taxon>
        <taxon>Stramenopiles</taxon>
        <taxon>Ochrophyta</taxon>
        <taxon>Bacillariophyta</taxon>
        <taxon>Coscinodiscophyceae</taxon>
        <taxon>Chaetocerotophycidae</taxon>
        <taxon>Chaetocerotales</taxon>
        <taxon>Chaetocerotaceae</taxon>
        <taxon>Chaetoceros</taxon>
    </lineage>
</organism>
<dbReference type="InterPro" id="IPR005114">
    <property type="entry name" value="Helicase_assoc"/>
</dbReference>
<name>A0AAD3DCW9_9STRA</name>
<feature type="domain" description="Helicase-associated" evidence="2">
    <location>
        <begin position="447"/>
        <end position="510"/>
    </location>
</feature>
<dbReference type="Gene3D" id="6.10.140.530">
    <property type="match status" value="13"/>
</dbReference>
<accession>A0AAD3DCW9</accession>
<sequence>MNYTWKTVYGDQRLVDLARELRGESADSSEEEEVNDNDDNSDDSNDSDDYEFVNEEDEDDNDNEEEEEDASSSEEEEVKESKFDKRWNDKYKQLKEYKAQHGDCDVPTVYKPNKALGKWVYKQRQEYRKMSEGLYSPMTQERVEKLENIGFSWVVLPSKDAWNERFEELKKFQAQTGHCTVPRQSNKTLGAWVRRQRCDYNLSKSLMTEERIEKLESIGFSWAPAEDTWNERFEKLKEFKTQQGHCNVPHKYQLNKALGYWVNNQREQYKLLSKGKKSSMTEQRVKKLENIGFMWNRLKDTWNERYEELKEYKLQYGNCNVPFNYELSKALGGWVIEQRQQYRKMSEGVYSFMTQERVAKLETLGFSWVLRSKDTWNERFEELKEFKAQQGHFNVPNKYDANKALGNWVQMQRQQYKRLSNGLKSTMTQERVEKLESIGFVWNHLNDTWEERYKQLTLYQSQNGHCNVSRANKSLCGWATSQREQYRKMSSGLKSQMTQERVEKLESLGFEWTPTEDAWNERFEELKEFKAQQGHCNVPHRYEPNKGLGIWVGTQRNQYKLMSNGSKSTMTQERVAKLESLGFVWNRSRDRLKDTWNERFEQLKEYKVQNGHCNVPTVYKPNKALFGWVCNQRRQYKLMSNGSKSTMTQERVEKLEGLGFVWNRSKDTWNERYEELKEYKVQNGHCNVPNVYEPNRALGSWVDAQRQQYRKMSQGLSSPMTQEREEKLESLDFEWVLRSKDTWNKRLAELKEFKAQYGHCNVPREYEQNKALGNWVHNQRQKYSLLSKGTKSSMTQEQVKKLESISFEWTPIEDIWHRRLQELTAYQAQHGHCNVPNIYEPNRALGNWVQNQRQQRQLWVKGSPSYMTQERVEMLENIGFEWSPSKDIWDVRFQELELFKAQHKHCNVPWQYEPNKAIFTWVCNQRTQYRLMCEGAHSNMTRERVEKLESIGFEWSRSKKSIACTKKYTWDERLGQLKRFKAQYGHCNVPSIYEPNKSLGFWVGTQRKQYNRMLEGAKSNMTEERVEKLENIGFEWRSSRKRIARKNATAKKRSKKSIASKNPTVKRSSKKRVARKNATIGRRSKRLKSKK</sequence>
<feature type="domain" description="Helicase-associated" evidence="2">
    <location>
        <begin position="374"/>
        <end position="440"/>
    </location>
</feature>
<keyword evidence="4" id="KW-1185">Reference proteome</keyword>
<reference evidence="3 4" key="1">
    <citation type="journal article" date="2021" name="Sci. Rep.">
        <title>The genome of the diatom Chaetoceros tenuissimus carries an ancient integrated fragment of an extant virus.</title>
        <authorList>
            <person name="Hongo Y."/>
            <person name="Kimura K."/>
            <person name="Takaki Y."/>
            <person name="Yoshida Y."/>
            <person name="Baba S."/>
            <person name="Kobayashi G."/>
            <person name="Nagasaki K."/>
            <person name="Hano T."/>
            <person name="Tomaru Y."/>
        </authorList>
    </citation>
    <scope>NUCLEOTIDE SEQUENCE [LARGE SCALE GENOMIC DNA]</scope>
    <source>
        <strain evidence="3 4">NIES-3715</strain>
    </source>
</reference>